<feature type="domain" description="Transposase IS204/IS1001/IS1096/IS1165 zinc-finger" evidence="2">
    <location>
        <begin position="38"/>
        <end position="81"/>
    </location>
</feature>
<dbReference type="Proteomes" id="UP000182466">
    <property type="component" value="Unassembled WGS sequence"/>
</dbReference>
<evidence type="ECO:0000313" key="3">
    <source>
        <dbReference type="EMBL" id="SFU21222.1"/>
    </source>
</evidence>
<feature type="domain" description="Transposase IS204/IS1001/IS1096/IS1165 DDE" evidence="1">
    <location>
        <begin position="158"/>
        <end position="196"/>
    </location>
</feature>
<sequence length="198" mass="22339">MTTQFIRRDLLPAGLKADQVELVGNTIRIHSRSAKAAAACPRCGAVSGHVHSRYQRRPADLPAHGRKVELVLQVRRFRCRSMYCSTRIFAERFPLSVTHPHARRTSRLQGLVRHIGLALGGRPAQALARRLLLPVSKDTFLRSIQNMTEAASSDLRVIGIDDWAWRKGQRYGTMICDLERRRVIDLLPDREPATVESA</sequence>
<evidence type="ECO:0000259" key="1">
    <source>
        <dbReference type="Pfam" id="PF01610"/>
    </source>
</evidence>
<dbReference type="PANTHER" id="PTHR33498">
    <property type="entry name" value="TRANSPOSASE FOR INSERTION SEQUENCE ELEMENT IS1557"/>
    <property type="match status" value="1"/>
</dbReference>
<dbReference type="STRING" id="999627.SAMN05216236_1592"/>
<dbReference type="Pfam" id="PF14690">
    <property type="entry name" value="Zn_ribbon_ISL3"/>
    <property type="match status" value="1"/>
</dbReference>
<protein>
    <submittedName>
        <fullName evidence="3">Transposase</fullName>
    </submittedName>
</protein>
<keyword evidence="4" id="KW-1185">Reference proteome</keyword>
<dbReference type="InterPro" id="IPR002560">
    <property type="entry name" value="Transposase_DDE"/>
</dbReference>
<evidence type="ECO:0000259" key="2">
    <source>
        <dbReference type="Pfam" id="PF14690"/>
    </source>
</evidence>
<dbReference type="AlphaFoldDB" id="A0A1I7EBF7"/>
<dbReference type="PANTHER" id="PTHR33498:SF1">
    <property type="entry name" value="TRANSPOSASE FOR INSERTION SEQUENCE ELEMENT IS1557"/>
    <property type="match status" value="1"/>
</dbReference>
<name>A0A1I7EBF7_9RHOB</name>
<reference evidence="3 4" key="1">
    <citation type="submission" date="2016-10" db="EMBL/GenBank/DDBJ databases">
        <authorList>
            <person name="de Groot N.N."/>
        </authorList>
    </citation>
    <scope>NUCLEOTIDE SEQUENCE [LARGE SCALE GENOMIC DNA]</scope>
    <source>
        <strain evidence="3 4">CGMCC 1.10959</strain>
    </source>
</reference>
<accession>A0A1I7EBF7</accession>
<evidence type="ECO:0000313" key="4">
    <source>
        <dbReference type="Proteomes" id="UP000182466"/>
    </source>
</evidence>
<dbReference type="Pfam" id="PF01610">
    <property type="entry name" value="DDE_Tnp_ISL3"/>
    <property type="match status" value="1"/>
</dbReference>
<organism evidence="3 4">
    <name type="scientific">Sedimentitalea nanhaiensis</name>
    <dbReference type="NCBI Taxonomy" id="999627"/>
    <lineage>
        <taxon>Bacteria</taxon>
        <taxon>Pseudomonadati</taxon>
        <taxon>Pseudomonadota</taxon>
        <taxon>Alphaproteobacteria</taxon>
        <taxon>Rhodobacterales</taxon>
        <taxon>Paracoccaceae</taxon>
        <taxon>Sedimentitalea</taxon>
    </lineage>
</organism>
<dbReference type="EMBL" id="FPAW01000059">
    <property type="protein sequence ID" value="SFU21222.1"/>
    <property type="molecule type" value="Genomic_DNA"/>
</dbReference>
<dbReference type="InterPro" id="IPR029261">
    <property type="entry name" value="Transposase_Znf"/>
</dbReference>
<dbReference type="InterPro" id="IPR047951">
    <property type="entry name" value="Transpos_ISL3"/>
</dbReference>
<proteinExistence type="predicted"/>
<gene>
    <name evidence="3" type="ORF">SAMN05216236_1592</name>
</gene>